<evidence type="ECO:0000256" key="1">
    <source>
        <dbReference type="SAM" id="Phobius"/>
    </source>
</evidence>
<evidence type="ECO:0000313" key="3">
    <source>
        <dbReference type="Proteomes" id="UP000326924"/>
    </source>
</evidence>
<reference evidence="2 3" key="1">
    <citation type="submission" date="2019-09" db="EMBL/GenBank/DDBJ databases">
        <title>Draft genome of the ectomycorrhizal ascomycete Sphaerosporella brunnea.</title>
        <authorList>
            <consortium name="DOE Joint Genome Institute"/>
            <person name="Benucci G.M."/>
            <person name="Marozzi G."/>
            <person name="Antonielli L."/>
            <person name="Sanchez S."/>
            <person name="Marco P."/>
            <person name="Wang X."/>
            <person name="Falini L.B."/>
            <person name="Barry K."/>
            <person name="Haridas S."/>
            <person name="Lipzen A."/>
            <person name="Labutti K."/>
            <person name="Grigoriev I.V."/>
            <person name="Murat C."/>
            <person name="Martin F."/>
            <person name="Albertini E."/>
            <person name="Donnini D."/>
            <person name="Bonito G."/>
        </authorList>
    </citation>
    <scope>NUCLEOTIDE SEQUENCE [LARGE SCALE GENOMIC DNA]</scope>
    <source>
        <strain evidence="2 3">Sb_GMNB300</strain>
    </source>
</reference>
<proteinExistence type="predicted"/>
<accession>A0A5J5ECG9</accession>
<keyword evidence="1" id="KW-0472">Membrane</keyword>
<keyword evidence="3" id="KW-1185">Reference proteome</keyword>
<evidence type="ECO:0000313" key="2">
    <source>
        <dbReference type="EMBL" id="KAA8892766.1"/>
    </source>
</evidence>
<dbReference type="AlphaFoldDB" id="A0A5J5ECG9"/>
<feature type="transmembrane region" description="Helical" evidence="1">
    <location>
        <begin position="114"/>
        <end position="134"/>
    </location>
</feature>
<comment type="caution">
    <text evidence="2">The sequence shown here is derived from an EMBL/GenBank/DDBJ whole genome shotgun (WGS) entry which is preliminary data.</text>
</comment>
<feature type="transmembrane region" description="Helical" evidence="1">
    <location>
        <begin position="159"/>
        <end position="177"/>
    </location>
</feature>
<gene>
    <name evidence="2" type="ORF">FN846DRAFT_626841</name>
</gene>
<dbReference type="Proteomes" id="UP000326924">
    <property type="component" value="Unassembled WGS sequence"/>
</dbReference>
<keyword evidence="1" id="KW-1133">Transmembrane helix</keyword>
<dbReference type="EMBL" id="VXIS01000599">
    <property type="protein sequence ID" value="KAA8892766.1"/>
    <property type="molecule type" value="Genomic_DNA"/>
</dbReference>
<organism evidence="2 3">
    <name type="scientific">Sphaerosporella brunnea</name>
    <dbReference type="NCBI Taxonomy" id="1250544"/>
    <lineage>
        <taxon>Eukaryota</taxon>
        <taxon>Fungi</taxon>
        <taxon>Dikarya</taxon>
        <taxon>Ascomycota</taxon>
        <taxon>Pezizomycotina</taxon>
        <taxon>Pezizomycetes</taxon>
        <taxon>Pezizales</taxon>
        <taxon>Pyronemataceae</taxon>
        <taxon>Sphaerosporella</taxon>
    </lineage>
</organism>
<sequence>MAVCTAGWHSPRRRERHCSVPYDLTIINKTLRIWKLQCSDTSERKGKTWRFAHLGSGSLRNTVTHCVGAGRCYYGRMAWGSVVDAGREKYDDPEPALTSYQRLRRRHVRLKAGTLWNPLFFFFFFFFFCFVQGVGGRASLAHCAAVGAGHVGDRRGVKGGQRFFFFFCLCYLVELLMS</sequence>
<keyword evidence="1" id="KW-0812">Transmembrane</keyword>
<name>A0A5J5ECG9_9PEZI</name>
<protein>
    <submittedName>
        <fullName evidence="2">Uncharacterized protein</fullName>
    </submittedName>
</protein>
<dbReference type="InParanoid" id="A0A5J5ECG9"/>